<evidence type="ECO:0000313" key="3">
    <source>
        <dbReference type="EMBL" id="CUI15328.1"/>
    </source>
</evidence>
<evidence type="ECO:0000256" key="1">
    <source>
        <dbReference type="PROSITE-ProRule" id="PRU00176"/>
    </source>
</evidence>
<gene>
    <name evidence="3" type="ORF">BSAL_37975</name>
</gene>
<dbReference type="InterPro" id="IPR035979">
    <property type="entry name" value="RBD_domain_sf"/>
</dbReference>
<sequence length="143" mass="15178">MLYQAFSTFGQVLSIELSGSTAAMTFSDSSAAQKAYLEMNGFHLFDSPISVTVGEKSIAPGLTSASLSSSPSALLLCDGADASWTSIVVRRLRGVEQVEAISFKQCLIRLQDSVTGEQALTMLSGLTHPSGRVLSVHYLRAAM</sequence>
<dbReference type="VEuPathDB" id="TriTrypDB:BSAL_37975"/>
<reference evidence="4" key="1">
    <citation type="submission" date="2015-09" db="EMBL/GenBank/DDBJ databases">
        <authorList>
            <consortium name="Pathogen Informatics"/>
        </authorList>
    </citation>
    <scope>NUCLEOTIDE SEQUENCE [LARGE SCALE GENOMIC DNA]</scope>
    <source>
        <strain evidence="4">Lake Konstanz</strain>
    </source>
</reference>
<dbReference type="Proteomes" id="UP000051952">
    <property type="component" value="Unassembled WGS sequence"/>
</dbReference>
<accession>A0A0S4KQV0</accession>
<proteinExistence type="predicted"/>
<dbReference type="GO" id="GO:0003723">
    <property type="term" value="F:RNA binding"/>
    <property type="evidence" value="ECO:0007669"/>
    <property type="project" value="UniProtKB-UniRule"/>
</dbReference>
<dbReference type="InterPro" id="IPR012677">
    <property type="entry name" value="Nucleotide-bd_a/b_plait_sf"/>
</dbReference>
<feature type="domain" description="RRM" evidence="2">
    <location>
        <begin position="1"/>
        <end position="56"/>
    </location>
</feature>
<evidence type="ECO:0000313" key="4">
    <source>
        <dbReference type="Proteomes" id="UP000051952"/>
    </source>
</evidence>
<dbReference type="OMA" id="AISFKQC"/>
<dbReference type="Gene3D" id="3.30.70.330">
    <property type="match status" value="1"/>
</dbReference>
<name>A0A0S4KQV0_BODSA</name>
<keyword evidence="4" id="KW-1185">Reference proteome</keyword>
<keyword evidence="1" id="KW-0694">RNA-binding</keyword>
<evidence type="ECO:0000259" key="2">
    <source>
        <dbReference type="PROSITE" id="PS50102"/>
    </source>
</evidence>
<protein>
    <submittedName>
        <fullName evidence="3">RNA-binding protein, putative</fullName>
    </submittedName>
</protein>
<organism evidence="3 4">
    <name type="scientific">Bodo saltans</name>
    <name type="common">Flagellated protozoan</name>
    <dbReference type="NCBI Taxonomy" id="75058"/>
    <lineage>
        <taxon>Eukaryota</taxon>
        <taxon>Discoba</taxon>
        <taxon>Euglenozoa</taxon>
        <taxon>Kinetoplastea</taxon>
        <taxon>Metakinetoplastina</taxon>
        <taxon>Eubodonida</taxon>
        <taxon>Bodonidae</taxon>
        <taxon>Bodo</taxon>
    </lineage>
</organism>
<dbReference type="PROSITE" id="PS50102">
    <property type="entry name" value="RRM"/>
    <property type="match status" value="1"/>
</dbReference>
<dbReference type="EMBL" id="CYKH01002055">
    <property type="protein sequence ID" value="CUI15328.1"/>
    <property type="molecule type" value="Genomic_DNA"/>
</dbReference>
<dbReference type="SUPFAM" id="SSF54928">
    <property type="entry name" value="RNA-binding domain, RBD"/>
    <property type="match status" value="1"/>
</dbReference>
<dbReference type="InterPro" id="IPR000504">
    <property type="entry name" value="RRM_dom"/>
</dbReference>
<dbReference type="Pfam" id="PF00076">
    <property type="entry name" value="RRM_1"/>
    <property type="match status" value="1"/>
</dbReference>
<dbReference type="AlphaFoldDB" id="A0A0S4KQV0"/>